<sequence length="235" mass="26914">MKQVKFYNNLLLLTIILPAFQVAVKMAGETGIEQSDLINASGESSKERNFAAKLPSHILNTSFHGFYEAFIFRQLERAKQDAETFYEEQSESTINMSSPMFMREFYFGLVSFWIGREKCDKKWLLRGIASKHALNNLATTASTWNFENKAFLLQAEEQFSQMDFVAAGVLYEAAILSSKRHKFLNEEALANELAGYFYLDTGKKMKSIHYFSQAFQKYTEWGALAKASTLSKYLN</sequence>
<name>A0AAD9DID7_9STRA</name>
<feature type="chain" id="PRO_5042170586" evidence="1">
    <location>
        <begin position="28"/>
        <end position="235"/>
    </location>
</feature>
<keyword evidence="1" id="KW-0732">Signal</keyword>
<evidence type="ECO:0000256" key="1">
    <source>
        <dbReference type="SAM" id="SignalP"/>
    </source>
</evidence>
<comment type="caution">
    <text evidence="2">The sequence shown here is derived from an EMBL/GenBank/DDBJ whole genome shotgun (WGS) entry which is preliminary data.</text>
</comment>
<dbReference type="InterPro" id="IPR053159">
    <property type="entry name" value="Hybrid_Histidine_Kinase"/>
</dbReference>
<dbReference type="PANTHER" id="PTHR43642">
    <property type="entry name" value="HYBRID SIGNAL TRANSDUCTION HISTIDINE KINASE G"/>
    <property type="match status" value="1"/>
</dbReference>
<dbReference type="AlphaFoldDB" id="A0AAD9DID7"/>
<keyword evidence="3" id="KW-1185">Reference proteome</keyword>
<protein>
    <submittedName>
        <fullName evidence="2">Uncharacterized protein</fullName>
    </submittedName>
</protein>
<dbReference type="Proteomes" id="UP001224775">
    <property type="component" value="Unassembled WGS sequence"/>
</dbReference>
<feature type="signal peptide" evidence="1">
    <location>
        <begin position="1"/>
        <end position="27"/>
    </location>
</feature>
<reference evidence="2" key="1">
    <citation type="submission" date="2023-06" db="EMBL/GenBank/DDBJ databases">
        <title>Survivors Of The Sea: Transcriptome response of Skeletonema marinoi to long-term dormancy.</title>
        <authorList>
            <person name="Pinder M.I.M."/>
            <person name="Kourtchenko O."/>
            <person name="Robertson E.K."/>
            <person name="Larsson T."/>
            <person name="Maumus F."/>
            <person name="Osuna-Cruz C.M."/>
            <person name="Vancaester E."/>
            <person name="Stenow R."/>
            <person name="Vandepoele K."/>
            <person name="Ploug H."/>
            <person name="Bruchert V."/>
            <person name="Godhe A."/>
            <person name="Topel M."/>
        </authorList>
    </citation>
    <scope>NUCLEOTIDE SEQUENCE</scope>
    <source>
        <strain evidence="2">R05AC</strain>
    </source>
</reference>
<gene>
    <name evidence="2" type="ORF">QTG54_002027</name>
</gene>
<proteinExistence type="predicted"/>
<dbReference type="EMBL" id="JATAAI010000003">
    <property type="protein sequence ID" value="KAK1746683.1"/>
    <property type="molecule type" value="Genomic_DNA"/>
</dbReference>
<dbReference type="PANTHER" id="PTHR43642:SF1">
    <property type="entry name" value="HYBRID SIGNAL TRANSDUCTION HISTIDINE KINASE G"/>
    <property type="match status" value="1"/>
</dbReference>
<organism evidence="2 3">
    <name type="scientific">Skeletonema marinoi</name>
    <dbReference type="NCBI Taxonomy" id="267567"/>
    <lineage>
        <taxon>Eukaryota</taxon>
        <taxon>Sar</taxon>
        <taxon>Stramenopiles</taxon>
        <taxon>Ochrophyta</taxon>
        <taxon>Bacillariophyta</taxon>
        <taxon>Coscinodiscophyceae</taxon>
        <taxon>Thalassiosirophycidae</taxon>
        <taxon>Thalassiosirales</taxon>
        <taxon>Skeletonemataceae</taxon>
        <taxon>Skeletonema</taxon>
        <taxon>Skeletonema marinoi-dohrnii complex</taxon>
    </lineage>
</organism>
<evidence type="ECO:0000313" key="3">
    <source>
        <dbReference type="Proteomes" id="UP001224775"/>
    </source>
</evidence>
<accession>A0AAD9DID7</accession>
<evidence type="ECO:0000313" key="2">
    <source>
        <dbReference type="EMBL" id="KAK1746683.1"/>
    </source>
</evidence>